<dbReference type="InterPro" id="IPR008969">
    <property type="entry name" value="CarboxyPept-like_regulatory"/>
</dbReference>
<proteinExistence type="predicted"/>
<dbReference type="SUPFAM" id="SSF49464">
    <property type="entry name" value="Carboxypeptidase regulatory domain-like"/>
    <property type="match status" value="1"/>
</dbReference>
<evidence type="ECO:0008006" key="4">
    <source>
        <dbReference type="Google" id="ProtNLM"/>
    </source>
</evidence>
<dbReference type="Proteomes" id="UP001209317">
    <property type="component" value="Unassembled WGS sequence"/>
</dbReference>
<gene>
    <name evidence="2" type="ORF">OD355_03080</name>
</gene>
<sequence length="273" mass="31710">MKKYYSFILLLLIFTTTAYAQKSISGFVYEDAFRTPLPDVSVFTTSGSTSYTDSLGHFTIPVSGNKDSIYFRYKTRNSKIFPVDTIINPENFEIAIHLNILAKRKNPPGYLPDITVYSKDYRLDSIQNRRDYADIFNYKKPALEDIASVPKIGNIPIPVGVYFDVNTLAESFQFRKNKRKEHYRDFAVWLEQEKYIDHRFNKRDVANLINLSGNDLDVFVKKYRPDFTTLLYMSDVELGVYIKKCLSHFSSKNVAPTFREKLKQGIFLEDTKS</sequence>
<evidence type="ECO:0000313" key="3">
    <source>
        <dbReference type="Proteomes" id="UP001209317"/>
    </source>
</evidence>
<dbReference type="AlphaFoldDB" id="A0AAE3LPI3"/>
<feature type="signal peptide" evidence="1">
    <location>
        <begin position="1"/>
        <end position="20"/>
    </location>
</feature>
<accession>A0AAE3LPI3</accession>
<protein>
    <recommendedName>
        <fullName evidence="4">Carboxypeptidase-like regulatory domain-containing protein</fullName>
    </recommendedName>
</protein>
<keyword evidence="3" id="KW-1185">Reference proteome</keyword>
<evidence type="ECO:0000256" key="1">
    <source>
        <dbReference type="SAM" id="SignalP"/>
    </source>
</evidence>
<keyword evidence="1" id="KW-0732">Signal</keyword>
<reference evidence="2" key="1">
    <citation type="submission" date="2022-10" db="EMBL/GenBank/DDBJ databases">
        <authorList>
            <person name="Kim H.S."/>
            <person name="Kim J.-S."/>
            <person name="Suh M.K."/>
            <person name="Eom M.K."/>
            <person name="Lee J.-S."/>
        </authorList>
    </citation>
    <scope>NUCLEOTIDE SEQUENCE</scope>
    <source>
        <strain evidence="2">LIP-5</strain>
    </source>
</reference>
<organism evidence="2 3">
    <name type="scientific">Haoranjiania flava</name>
    <dbReference type="NCBI Taxonomy" id="1856322"/>
    <lineage>
        <taxon>Bacteria</taxon>
        <taxon>Pseudomonadati</taxon>
        <taxon>Bacteroidota</taxon>
        <taxon>Chitinophagia</taxon>
        <taxon>Chitinophagales</taxon>
        <taxon>Chitinophagaceae</taxon>
        <taxon>Haoranjiania</taxon>
    </lineage>
</organism>
<feature type="chain" id="PRO_5042142576" description="Carboxypeptidase-like regulatory domain-containing protein" evidence="1">
    <location>
        <begin position="21"/>
        <end position="273"/>
    </location>
</feature>
<dbReference type="RefSeq" id="WP_263036983.1">
    <property type="nucleotide sequence ID" value="NZ_JAOTPL010000003.1"/>
</dbReference>
<comment type="caution">
    <text evidence="2">The sequence shown here is derived from an EMBL/GenBank/DDBJ whole genome shotgun (WGS) entry which is preliminary data.</text>
</comment>
<dbReference type="EMBL" id="JAOTPL010000003">
    <property type="protein sequence ID" value="MCU7693495.1"/>
    <property type="molecule type" value="Genomic_DNA"/>
</dbReference>
<name>A0AAE3LPI3_9BACT</name>
<evidence type="ECO:0000313" key="2">
    <source>
        <dbReference type="EMBL" id="MCU7693495.1"/>
    </source>
</evidence>